<gene>
    <name evidence="1" type="ORF">C5745_05735</name>
</gene>
<dbReference type="Gene3D" id="3.40.50.720">
    <property type="entry name" value="NAD(P)-binding Rossmann-like Domain"/>
    <property type="match status" value="1"/>
</dbReference>
<evidence type="ECO:0000313" key="1">
    <source>
        <dbReference type="EMBL" id="PRD48693.1"/>
    </source>
</evidence>
<evidence type="ECO:0000313" key="2">
    <source>
        <dbReference type="Proteomes" id="UP000239711"/>
    </source>
</evidence>
<name>A0A2S9J7B9_9SPHI</name>
<dbReference type="EMBL" id="PVBQ01000003">
    <property type="protein sequence ID" value="PRD48693.1"/>
    <property type="molecule type" value="Genomic_DNA"/>
</dbReference>
<keyword evidence="2" id="KW-1185">Reference proteome</keyword>
<dbReference type="RefSeq" id="WP_105716013.1">
    <property type="nucleotide sequence ID" value="NZ_PVBQ01000003.1"/>
</dbReference>
<reference evidence="1 2" key="1">
    <citation type="submission" date="2018-02" db="EMBL/GenBank/DDBJ databases">
        <title>The draft genome of Sphingobacterium sp. 5JN-11.</title>
        <authorList>
            <person name="Liu L."/>
            <person name="Li L."/>
            <person name="Liang L."/>
            <person name="Zhang X."/>
            <person name="Wang T."/>
        </authorList>
    </citation>
    <scope>NUCLEOTIDE SEQUENCE [LARGE SCALE GENOMIC DNA]</scope>
    <source>
        <strain evidence="1 2">5JN-11</strain>
    </source>
</reference>
<proteinExistence type="predicted"/>
<dbReference type="InterPro" id="IPR036291">
    <property type="entry name" value="NAD(P)-bd_dom_sf"/>
</dbReference>
<dbReference type="AlphaFoldDB" id="A0A2S9J7B9"/>
<comment type="caution">
    <text evidence="1">The sequence shown here is derived from an EMBL/GenBank/DDBJ whole genome shotgun (WGS) entry which is preliminary data.</text>
</comment>
<protein>
    <submittedName>
        <fullName evidence="1">Epimerase</fullName>
    </submittedName>
</protein>
<organism evidence="1 2">
    <name type="scientific">Sphingobacterium haloxyli</name>
    <dbReference type="NCBI Taxonomy" id="2100533"/>
    <lineage>
        <taxon>Bacteria</taxon>
        <taxon>Pseudomonadati</taxon>
        <taxon>Bacteroidota</taxon>
        <taxon>Sphingobacteriia</taxon>
        <taxon>Sphingobacteriales</taxon>
        <taxon>Sphingobacteriaceae</taxon>
        <taxon>Sphingobacterium</taxon>
    </lineage>
</organism>
<dbReference type="OrthoDB" id="751203at2"/>
<dbReference type="Proteomes" id="UP000239711">
    <property type="component" value="Unassembled WGS sequence"/>
</dbReference>
<accession>A0A2S9J7B9</accession>
<dbReference type="SUPFAM" id="SSF51735">
    <property type="entry name" value="NAD(P)-binding Rossmann-fold domains"/>
    <property type="match status" value="1"/>
</dbReference>
<sequence>MKNIGIIGCGWLGLHMAKHLLPKYKIYTSTTTPRKRAELETMGYDSIAIQFSDNEILQTYKSWKVLEYLDTIVISVPFSKRTDIKSLQNRFENIGLFINDFDKQLFLMSSIGIYPQVQMEIGEETLDEQSLHPNILFVEQLIKNKFPQLNILRLGGLMGGDRIFSNYHTSTPDQFVNHVHYEDIVLITEKMIDKRIHSKTYNIVAPEHPTKQEVVNYQKGLTEFRYTQGHGRKIISTLSEQDIPYQYLHPDPRIFK</sequence>